<accession>A0A2N0B4A8</accession>
<sequence length="60" mass="6977">MERNPGLNFYDFDSGFRDVRFLRLFRFRLFFKNGFDPSIFHTPSAISASTSLRTAASLTH</sequence>
<protein>
    <submittedName>
        <fullName evidence="1">Uncharacterized protein</fullName>
    </submittedName>
</protein>
<name>A0A2N0B4A8_9LEPT</name>
<gene>
    <name evidence="1" type="ORF">CH379_18995</name>
</gene>
<reference evidence="1" key="1">
    <citation type="submission" date="2017-07" db="EMBL/GenBank/DDBJ databases">
        <title>Leptospira spp. isolated from tropical soils.</title>
        <authorList>
            <person name="Thibeaux R."/>
            <person name="Iraola G."/>
            <person name="Ferres I."/>
            <person name="Bierque E."/>
            <person name="Girault D."/>
            <person name="Soupe-Gilbert M.-E."/>
            <person name="Picardeau M."/>
            <person name="Goarant C."/>
        </authorList>
    </citation>
    <scope>NUCLEOTIDE SEQUENCE [LARGE SCALE GENOMIC DNA]</scope>
    <source>
        <strain evidence="1">ATI7-C-A5</strain>
    </source>
</reference>
<proteinExistence type="predicted"/>
<comment type="caution">
    <text evidence="1">The sequence shown here is derived from an EMBL/GenBank/DDBJ whole genome shotgun (WGS) entry which is preliminary data.</text>
</comment>
<dbReference type="AlphaFoldDB" id="A0A2N0B4A8"/>
<evidence type="ECO:0000313" key="1">
    <source>
        <dbReference type="EMBL" id="PJZ91382.1"/>
    </source>
</evidence>
<dbReference type="EMBL" id="NPEF01000295">
    <property type="protein sequence ID" value="PJZ91382.1"/>
    <property type="molecule type" value="Genomic_DNA"/>
</dbReference>
<organism evidence="1">
    <name type="scientific">Leptospira ellisii</name>
    <dbReference type="NCBI Taxonomy" id="2023197"/>
    <lineage>
        <taxon>Bacteria</taxon>
        <taxon>Pseudomonadati</taxon>
        <taxon>Spirochaetota</taxon>
        <taxon>Spirochaetia</taxon>
        <taxon>Leptospirales</taxon>
        <taxon>Leptospiraceae</taxon>
        <taxon>Leptospira</taxon>
    </lineage>
</organism>